<gene>
    <name evidence="3" type="ORF">SAMN05421774_10696</name>
</gene>
<dbReference type="InterPro" id="IPR001041">
    <property type="entry name" value="2Fe-2S_ferredoxin-type"/>
</dbReference>
<dbReference type="SUPFAM" id="SSF54292">
    <property type="entry name" value="2Fe-2S ferredoxin-like"/>
    <property type="match status" value="1"/>
</dbReference>
<dbReference type="InterPro" id="IPR006058">
    <property type="entry name" value="2Fe2S_fd_BS"/>
</dbReference>
<dbReference type="SUPFAM" id="SSF63380">
    <property type="entry name" value="Riboflavin synthase domain-like"/>
    <property type="match status" value="1"/>
</dbReference>
<sequence>MLHPGHPGDAAQALELEVITTTEIADSIRELTLRAVNGAALPAFTPGAHVRIQVADGQWNAYSLITLPGQEATAYRIAVRREDGGAGGSRAMHALRTGARLQVQMPRNDFALDTGTGPALLIAGGIGLTPLISMATALALTGRDFRLVMAARNRAAAAYADTLAQSFGARVAVHLDDEAGGPLPVSDLIATAAPGTHVYVCGPRPMIDATRAAWSARALPDAQFHTELFDAPQTEAGDQPFEVEVASSGQVFTVPPGKTIIEVLEAGGVDLVYDCQRGDCGICQTGVLEGTPDHRDVVLSPAEREAGKLIHICVSRAKSARLKLDL</sequence>
<dbReference type="InterPro" id="IPR001433">
    <property type="entry name" value="OxRdtase_FAD/NAD-bd"/>
</dbReference>
<keyword evidence="4" id="KW-1185">Reference proteome</keyword>
<dbReference type="STRING" id="1086013.SAMN05421774_10696"/>
<dbReference type="SUPFAM" id="SSF52343">
    <property type="entry name" value="Ferredoxin reductase-like, C-terminal NADP-linked domain"/>
    <property type="match status" value="1"/>
</dbReference>
<evidence type="ECO:0000259" key="1">
    <source>
        <dbReference type="PROSITE" id="PS51085"/>
    </source>
</evidence>
<dbReference type="GO" id="GO:0008168">
    <property type="term" value="F:methyltransferase activity"/>
    <property type="evidence" value="ECO:0007669"/>
    <property type="project" value="UniProtKB-KW"/>
</dbReference>
<dbReference type="EMBL" id="FTOT01000006">
    <property type="protein sequence ID" value="SIT13507.1"/>
    <property type="molecule type" value="Genomic_DNA"/>
</dbReference>
<keyword evidence="3" id="KW-0808">Transferase</keyword>
<organism evidence="3 4">
    <name type="scientific">Gemmobacter megaterium</name>
    <dbReference type="NCBI Taxonomy" id="1086013"/>
    <lineage>
        <taxon>Bacteria</taxon>
        <taxon>Pseudomonadati</taxon>
        <taxon>Pseudomonadota</taxon>
        <taxon>Alphaproteobacteria</taxon>
        <taxon>Rhodobacterales</taxon>
        <taxon>Paracoccaceae</taxon>
        <taxon>Gemmobacter</taxon>
    </lineage>
</organism>
<evidence type="ECO:0000259" key="2">
    <source>
        <dbReference type="PROSITE" id="PS51384"/>
    </source>
</evidence>
<dbReference type="PANTHER" id="PTHR47354:SF2">
    <property type="entry name" value="BLR2392 PROTEIN"/>
    <property type="match status" value="1"/>
</dbReference>
<dbReference type="CDD" id="cd00207">
    <property type="entry name" value="fer2"/>
    <property type="match status" value="1"/>
</dbReference>
<dbReference type="InterPro" id="IPR050415">
    <property type="entry name" value="MRET"/>
</dbReference>
<feature type="domain" description="FAD-binding FR-type" evidence="2">
    <location>
        <begin position="11"/>
        <end position="113"/>
    </location>
</feature>
<dbReference type="PANTHER" id="PTHR47354">
    <property type="entry name" value="NADH OXIDOREDUCTASE HCR"/>
    <property type="match status" value="1"/>
</dbReference>
<dbReference type="Gene3D" id="3.40.50.80">
    <property type="entry name" value="Nucleotide-binding domain of ferredoxin-NADP reductase (FNR) module"/>
    <property type="match status" value="1"/>
</dbReference>
<dbReference type="InterPro" id="IPR012675">
    <property type="entry name" value="Beta-grasp_dom_sf"/>
</dbReference>
<dbReference type="Pfam" id="PF00111">
    <property type="entry name" value="Fer2"/>
    <property type="match status" value="1"/>
</dbReference>
<evidence type="ECO:0000313" key="4">
    <source>
        <dbReference type="Proteomes" id="UP000186141"/>
    </source>
</evidence>
<dbReference type="PROSITE" id="PS51085">
    <property type="entry name" value="2FE2S_FER_2"/>
    <property type="match status" value="1"/>
</dbReference>
<dbReference type="InterPro" id="IPR036010">
    <property type="entry name" value="2Fe-2S_ferredoxin-like_sf"/>
</dbReference>
<dbReference type="Gene3D" id="2.40.30.10">
    <property type="entry name" value="Translation factors"/>
    <property type="match status" value="1"/>
</dbReference>
<dbReference type="PROSITE" id="PS51384">
    <property type="entry name" value="FAD_FR"/>
    <property type="match status" value="1"/>
</dbReference>
<name>A0A1N7PSV8_9RHOB</name>
<dbReference type="InterPro" id="IPR017938">
    <property type="entry name" value="Riboflavin_synthase-like_b-brl"/>
</dbReference>
<protein>
    <submittedName>
        <fullName evidence="3">Vanillate O-demethylase ferredoxin subunit</fullName>
    </submittedName>
</protein>
<dbReference type="CDD" id="cd06185">
    <property type="entry name" value="PDR_like"/>
    <property type="match status" value="1"/>
</dbReference>
<dbReference type="RefSeq" id="WP_076532557.1">
    <property type="nucleotide sequence ID" value="NZ_BMEH01000006.1"/>
</dbReference>
<accession>A0A1N7PSV8</accession>
<keyword evidence="3" id="KW-0489">Methyltransferase</keyword>
<dbReference type="Proteomes" id="UP000186141">
    <property type="component" value="Unassembled WGS sequence"/>
</dbReference>
<feature type="domain" description="2Fe-2S ferredoxin-type" evidence="1">
    <location>
        <begin position="241"/>
        <end position="326"/>
    </location>
</feature>
<evidence type="ECO:0000313" key="3">
    <source>
        <dbReference type="EMBL" id="SIT13507.1"/>
    </source>
</evidence>
<dbReference type="GO" id="GO:0051537">
    <property type="term" value="F:2 iron, 2 sulfur cluster binding"/>
    <property type="evidence" value="ECO:0007669"/>
    <property type="project" value="InterPro"/>
</dbReference>
<dbReference type="PRINTS" id="PR00409">
    <property type="entry name" value="PHDIOXRDTASE"/>
</dbReference>
<dbReference type="InterPro" id="IPR017927">
    <property type="entry name" value="FAD-bd_FR_type"/>
</dbReference>
<dbReference type="PROSITE" id="PS00197">
    <property type="entry name" value="2FE2S_FER_1"/>
    <property type="match status" value="1"/>
</dbReference>
<reference evidence="3 4" key="1">
    <citation type="submission" date="2017-01" db="EMBL/GenBank/DDBJ databases">
        <authorList>
            <person name="Mah S.A."/>
            <person name="Swanson W.J."/>
            <person name="Moy G.W."/>
            <person name="Vacquier V.D."/>
        </authorList>
    </citation>
    <scope>NUCLEOTIDE SEQUENCE [LARGE SCALE GENOMIC DNA]</scope>
    <source>
        <strain evidence="3 4">DSM 26375</strain>
    </source>
</reference>
<dbReference type="Pfam" id="PF00175">
    <property type="entry name" value="NAD_binding_1"/>
    <property type="match status" value="1"/>
</dbReference>
<dbReference type="AlphaFoldDB" id="A0A1N7PSV8"/>
<proteinExistence type="predicted"/>
<dbReference type="GO" id="GO:0032259">
    <property type="term" value="P:methylation"/>
    <property type="evidence" value="ECO:0007669"/>
    <property type="project" value="UniProtKB-KW"/>
</dbReference>
<dbReference type="InterPro" id="IPR039261">
    <property type="entry name" value="FNR_nucleotide-bd"/>
</dbReference>
<dbReference type="Gene3D" id="3.10.20.30">
    <property type="match status" value="1"/>
</dbReference>
<dbReference type="OrthoDB" id="9792185at2"/>
<dbReference type="GO" id="GO:0016491">
    <property type="term" value="F:oxidoreductase activity"/>
    <property type="evidence" value="ECO:0007669"/>
    <property type="project" value="InterPro"/>
</dbReference>